<dbReference type="EMBL" id="SDEE01000523">
    <property type="protein sequence ID" value="RXW15685.1"/>
    <property type="molecule type" value="Genomic_DNA"/>
</dbReference>
<dbReference type="Pfam" id="PF00149">
    <property type="entry name" value="Metallophos"/>
    <property type="match status" value="1"/>
</dbReference>
<dbReference type="InterPro" id="IPR051693">
    <property type="entry name" value="UPF0046_metallophosphoest"/>
</dbReference>
<protein>
    <recommendedName>
        <fullName evidence="1">Calcineurin-like phosphoesterase domain-containing protein</fullName>
    </recommendedName>
</protein>
<dbReference type="Gene3D" id="3.60.21.10">
    <property type="match status" value="1"/>
</dbReference>
<gene>
    <name evidence="2" type="ORF">EST38_g10167</name>
</gene>
<evidence type="ECO:0000313" key="2">
    <source>
        <dbReference type="EMBL" id="RXW15685.1"/>
    </source>
</evidence>
<dbReference type="PANTHER" id="PTHR12905:SF0">
    <property type="entry name" value="CALCINEURIN-LIKE PHOSPHOESTERASE DOMAIN-CONTAINING PROTEIN"/>
    <property type="match status" value="1"/>
</dbReference>
<keyword evidence="3" id="KW-1185">Reference proteome</keyword>
<dbReference type="InterPro" id="IPR029052">
    <property type="entry name" value="Metallo-depent_PP-like"/>
</dbReference>
<dbReference type="InterPro" id="IPR004843">
    <property type="entry name" value="Calcineurin-like_PHP"/>
</dbReference>
<dbReference type="Proteomes" id="UP000290288">
    <property type="component" value="Unassembled WGS sequence"/>
</dbReference>
<reference evidence="2 3" key="1">
    <citation type="submission" date="2019-01" db="EMBL/GenBank/DDBJ databases">
        <title>Draft genome sequence of Psathyrella aberdarensis IHI B618.</title>
        <authorList>
            <person name="Buettner E."/>
            <person name="Kellner H."/>
        </authorList>
    </citation>
    <scope>NUCLEOTIDE SEQUENCE [LARGE SCALE GENOMIC DNA]</scope>
    <source>
        <strain evidence="2 3">IHI B618</strain>
    </source>
</reference>
<accession>A0A4Q2DBB7</accession>
<dbReference type="OrthoDB" id="630188at2759"/>
<proteinExistence type="predicted"/>
<evidence type="ECO:0000313" key="3">
    <source>
        <dbReference type="Proteomes" id="UP000290288"/>
    </source>
</evidence>
<name>A0A4Q2DBB7_9AGAR</name>
<dbReference type="PANTHER" id="PTHR12905">
    <property type="entry name" value="METALLOPHOSPHOESTERASE"/>
    <property type="match status" value="1"/>
</dbReference>
<dbReference type="SUPFAM" id="SSF56300">
    <property type="entry name" value="Metallo-dependent phosphatases"/>
    <property type="match status" value="1"/>
</dbReference>
<sequence length="188" mass="21985">MQSEEETIILSSPDAVVHLEYEPKTLPSLQQVAAEYGGGSWTRFVCISDTHCKTFEVPDGDVLLHSGDLTKVGRTVEMKKTMEWIYGLPHKVKIVIAGNHDLPLHREWYEENWKRWAWSMKQDFDSVSEWLTGERAKASGVIYLENEKATFRLAPDRREWYEKLNFDSKWSPEYHNWAFNYQPEEAEG</sequence>
<evidence type="ECO:0000259" key="1">
    <source>
        <dbReference type="Pfam" id="PF00149"/>
    </source>
</evidence>
<organism evidence="2 3">
    <name type="scientific">Candolleomyces aberdarensis</name>
    <dbReference type="NCBI Taxonomy" id="2316362"/>
    <lineage>
        <taxon>Eukaryota</taxon>
        <taxon>Fungi</taxon>
        <taxon>Dikarya</taxon>
        <taxon>Basidiomycota</taxon>
        <taxon>Agaricomycotina</taxon>
        <taxon>Agaricomycetes</taxon>
        <taxon>Agaricomycetidae</taxon>
        <taxon>Agaricales</taxon>
        <taxon>Agaricineae</taxon>
        <taxon>Psathyrellaceae</taxon>
        <taxon>Candolleomyces</taxon>
    </lineage>
</organism>
<comment type="caution">
    <text evidence="2">The sequence shown here is derived from an EMBL/GenBank/DDBJ whole genome shotgun (WGS) entry which is preliminary data.</text>
</comment>
<dbReference type="AlphaFoldDB" id="A0A4Q2DBB7"/>
<dbReference type="GO" id="GO:0016787">
    <property type="term" value="F:hydrolase activity"/>
    <property type="evidence" value="ECO:0007669"/>
    <property type="project" value="InterPro"/>
</dbReference>
<feature type="domain" description="Calcineurin-like phosphoesterase" evidence="1">
    <location>
        <begin position="43"/>
        <end position="125"/>
    </location>
</feature>